<feature type="domain" description="Reverse transcriptase" evidence="1">
    <location>
        <begin position="209"/>
        <end position="461"/>
    </location>
</feature>
<name>A0A2A4JB85_HELVI</name>
<dbReference type="PROSITE" id="PS50878">
    <property type="entry name" value="RT_POL"/>
    <property type="match status" value="1"/>
</dbReference>
<evidence type="ECO:0000313" key="2">
    <source>
        <dbReference type="EMBL" id="PCG69367.1"/>
    </source>
</evidence>
<dbReference type="Pfam" id="PF00078">
    <property type="entry name" value="RVT_1"/>
    <property type="match status" value="1"/>
</dbReference>
<dbReference type="PANTHER" id="PTHR33332">
    <property type="entry name" value="REVERSE TRANSCRIPTASE DOMAIN-CONTAINING PROTEIN"/>
    <property type="match status" value="1"/>
</dbReference>
<gene>
    <name evidence="2" type="ORF">B5V51_4193</name>
</gene>
<sequence>MVDVFYKLLNRTILELIPMKKTATNKYPPWYSRDLIRLLREKYKYHVRFKKYKNPLDQVSFEELRDECNALSSTCYKKYIGNIENGITKNPKLFWSFIKNKRKGSSTYPAQMSLNNKIAVGGREICNMFGEMFASTFSVPDDTYPSLASSPRALTSAALCNLQFDSEEIYRELAGLDETKGAGSDGIPPIFIKRCAKALASPLQTIFNRSLRDGTFPSTWKEALVIPIFKSGEKHLVANYRPISILITFGKVFEKLISKHLMWYLKQHITEHQHGFVKSRSTNTNLLCFTSVVSKSLDRRIPVDAIYTDFSKAFDKVDHYLLILKLAQLGIGGTLVEWFKSYLDNRWSKVVMNGHTSESYAVTSGIPQGSHLGPILFNIFINDITECFKHSHFYLFADDLKIMKPIQSNIDSKMLQEDVDRLVNWCKHNKMLLNISKCHYIQFTRNKKMLENKYYIEGVEVKKLSSVRDLGVQLDEALKFDVHILNTVSKSFKVLGFVLRNSKEFKKSSTKIKLFNTLVRPILEYGSVVWSPHYEVYIKRIESVQKRFLYHLCYGDYLAKQLTSYNERLRHYNMNTLASRRKTLDFVILHKIMNGTIDCSELLGLLPIQIPTRIPRHNTYNLFNIACSKTNLGHYAAVPRLCRQYNMSAKTTDLDICARMSKYKKCLKNIN</sequence>
<dbReference type="AlphaFoldDB" id="A0A2A4JB85"/>
<dbReference type="PRINTS" id="PR01345">
    <property type="entry name" value="CERVTRCPTASE"/>
</dbReference>
<accession>A0A2A4JB85</accession>
<reference evidence="2" key="1">
    <citation type="submission" date="2017-09" db="EMBL/GenBank/DDBJ databases">
        <title>Contemporary evolution of a Lepidopteran species, Heliothis virescens, in response to modern agricultural practices.</title>
        <authorList>
            <person name="Fritz M.L."/>
            <person name="Deyonke A.M."/>
            <person name="Papanicolaou A."/>
            <person name="Micinski S."/>
            <person name="Westbrook J."/>
            <person name="Gould F."/>
        </authorList>
    </citation>
    <scope>NUCLEOTIDE SEQUENCE [LARGE SCALE GENOMIC DNA]</scope>
    <source>
        <strain evidence="2">HvINT-</strain>
        <tissue evidence="2">Whole body</tissue>
    </source>
</reference>
<evidence type="ECO:0000259" key="1">
    <source>
        <dbReference type="PROSITE" id="PS50878"/>
    </source>
</evidence>
<dbReference type="STRING" id="7102.A0A2A4JB85"/>
<comment type="caution">
    <text evidence="2">The sequence shown here is derived from an EMBL/GenBank/DDBJ whole genome shotgun (WGS) entry which is preliminary data.</text>
</comment>
<proteinExistence type="predicted"/>
<dbReference type="InterPro" id="IPR000477">
    <property type="entry name" value="RT_dom"/>
</dbReference>
<dbReference type="CDD" id="cd01650">
    <property type="entry name" value="RT_nLTR_like"/>
    <property type="match status" value="1"/>
</dbReference>
<protein>
    <recommendedName>
        <fullName evidence="1">Reverse transcriptase domain-containing protein</fullName>
    </recommendedName>
</protein>
<organism evidence="2">
    <name type="scientific">Heliothis virescens</name>
    <name type="common">Tobacco budworm moth</name>
    <dbReference type="NCBI Taxonomy" id="7102"/>
    <lineage>
        <taxon>Eukaryota</taxon>
        <taxon>Metazoa</taxon>
        <taxon>Ecdysozoa</taxon>
        <taxon>Arthropoda</taxon>
        <taxon>Hexapoda</taxon>
        <taxon>Insecta</taxon>
        <taxon>Pterygota</taxon>
        <taxon>Neoptera</taxon>
        <taxon>Endopterygota</taxon>
        <taxon>Lepidoptera</taxon>
        <taxon>Glossata</taxon>
        <taxon>Ditrysia</taxon>
        <taxon>Noctuoidea</taxon>
        <taxon>Noctuidae</taxon>
        <taxon>Heliothinae</taxon>
        <taxon>Heliothis</taxon>
    </lineage>
</organism>
<dbReference type="GO" id="GO:0071897">
    <property type="term" value="P:DNA biosynthetic process"/>
    <property type="evidence" value="ECO:0007669"/>
    <property type="project" value="UniProtKB-ARBA"/>
</dbReference>
<dbReference type="EMBL" id="NWSH01002032">
    <property type="protein sequence ID" value="PCG69367.1"/>
    <property type="molecule type" value="Genomic_DNA"/>
</dbReference>
<dbReference type="InterPro" id="IPR043502">
    <property type="entry name" value="DNA/RNA_pol_sf"/>
</dbReference>
<dbReference type="SUPFAM" id="SSF56672">
    <property type="entry name" value="DNA/RNA polymerases"/>
    <property type="match status" value="1"/>
</dbReference>